<dbReference type="InterPro" id="IPR026854">
    <property type="entry name" value="VPS13_N"/>
</dbReference>
<dbReference type="EMBL" id="DS028120">
    <property type="protein sequence ID" value="EEY64164.1"/>
    <property type="molecule type" value="Genomic_DNA"/>
</dbReference>
<feature type="compositionally biased region" description="Low complexity" evidence="5">
    <location>
        <begin position="805"/>
        <end position="824"/>
    </location>
</feature>
<feature type="region of interest" description="Disordered" evidence="5">
    <location>
        <begin position="2934"/>
        <end position="2955"/>
    </location>
</feature>
<dbReference type="GO" id="GO:0006623">
    <property type="term" value="P:protein targeting to vacuole"/>
    <property type="evidence" value="ECO:0007669"/>
    <property type="project" value="TreeGrafter"/>
</dbReference>
<feature type="coiled-coil region" evidence="4">
    <location>
        <begin position="96"/>
        <end position="123"/>
    </location>
</feature>
<evidence type="ECO:0000256" key="3">
    <source>
        <dbReference type="ARBA" id="ARBA00023055"/>
    </source>
</evidence>
<feature type="compositionally biased region" description="Basic and acidic residues" evidence="5">
    <location>
        <begin position="2934"/>
        <end position="2944"/>
    </location>
</feature>
<dbReference type="HOGENOM" id="CLU_000144_0_0_1"/>
<evidence type="ECO:0000313" key="9">
    <source>
        <dbReference type="EMBL" id="EEY64164.1"/>
    </source>
</evidence>
<dbReference type="GeneID" id="9476647"/>
<feature type="compositionally biased region" description="Basic and acidic residues" evidence="5">
    <location>
        <begin position="2498"/>
        <end position="2510"/>
    </location>
</feature>
<dbReference type="eggNOG" id="KOG1809">
    <property type="taxonomic scope" value="Eukaryota"/>
</dbReference>
<dbReference type="Proteomes" id="UP000006643">
    <property type="component" value="Unassembled WGS sequence"/>
</dbReference>
<evidence type="ECO:0000259" key="8">
    <source>
        <dbReference type="Pfam" id="PF25037"/>
    </source>
</evidence>
<dbReference type="OMA" id="SPTARCW"/>
<dbReference type="Pfam" id="PF25036">
    <property type="entry name" value="VPS13_VAB"/>
    <property type="match status" value="2"/>
</dbReference>
<evidence type="ECO:0000256" key="1">
    <source>
        <dbReference type="ARBA" id="ARBA00006545"/>
    </source>
</evidence>
<keyword evidence="2" id="KW-0813">Transport</keyword>
<evidence type="ECO:0000256" key="4">
    <source>
        <dbReference type="SAM" id="Coils"/>
    </source>
</evidence>
<keyword evidence="10" id="KW-1185">Reference proteome</keyword>
<dbReference type="InterPro" id="IPR056748">
    <property type="entry name" value="VPS13-like_C"/>
</dbReference>
<feature type="region of interest" description="Disordered" evidence="5">
    <location>
        <begin position="798"/>
        <end position="828"/>
    </location>
</feature>
<feature type="region of interest" description="Disordered" evidence="5">
    <location>
        <begin position="2026"/>
        <end position="2050"/>
    </location>
</feature>
<comment type="similarity">
    <text evidence="1">Belongs to the VPS13 family.</text>
</comment>
<dbReference type="RefSeq" id="XP_002907600.1">
    <property type="nucleotide sequence ID" value="XM_002907554.1"/>
</dbReference>
<feature type="region of interest" description="Disordered" evidence="5">
    <location>
        <begin position="4026"/>
        <end position="4050"/>
    </location>
</feature>
<feature type="domain" description="Vacuolar protein sorting-associated protein 13 VPS13 adaptor binding" evidence="7">
    <location>
        <begin position="3020"/>
        <end position="3248"/>
    </location>
</feature>
<dbReference type="InterPro" id="IPR009543">
    <property type="entry name" value="VPS13_VAB"/>
</dbReference>
<name>D0MX01_PHYIT</name>
<feature type="domain" description="Chorein N-terminal" evidence="6">
    <location>
        <begin position="1"/>
        <end position="966"/>
    </location>
</feature>
<dbReference type="GO" id="GO:0006869">
    <property type="term" value="P:lipid transport"/>
    <property type="evidence" value="ECO:0007669"/>
    <property type="project" value="UniProtKB-KW"/>
</dbReference>
<evidence type="ECO:0000256" key="2">
    <source>
        <dbReference type="ARBA" id="ARBA00022448"/>
    </source>
</evidence>
<feature type="region of interest" description="Disordered" evidence="5">
    <location>
        <begin position="1027"/>
        <end position="1062"/>
    </location>
</feature>
<feature type="compositionally biased region" description="Basic residues" evidence="5">
    <location>
        <begin position="2511"/>
        <end position="2522"/>
    </location>
</feature>
<dbReference type="Pfam" id="PF12624">
    <property type="entry name" value="VPS13_N"/>
    <property type="match status" value="1"/>
</dbReference>
<protein>
    <submittedName>
        <fullName evidence="9">Vacuolar protein sorting-associated protein, putative</fullName>
    </submittedName>
</protein>
<feature type="region of interest" description="Disordered" evidence="5">
    <location>
        <begin position="1074"/>
        <end position="1098"/>
    </location>
</feature>
<feature type="domain" description="Intermembrane lipid transfer protein VPS13-like C-terminal" evidence="8">
    <location>
        <begin position="3910"/>
        <end position="4003"/>
    </location>
</feature>
<evidence type="ECO:0000259" key="6">
    <source>
        <dbReference type="Pfam" id="PF12624"/>
    </source>
</evidence>
<dbReference type="KEGG" id="pif:PITG_02696"/>
<dbReference type="PANTHER" id="PTHR16166:SF93">
    <property type="entry name" value="INTERMEMBRANE LIPID TRANSFER PROTEIN VPS13"/>
    <property type="match status" value="1"/>
</dbReference>
<feature type="compositionally biased region" description="Polar residues" evidence="5">
    <location>
        <begin position="1027"/>
        <end position="1038"/>
    </location>
</feature>
<keyword evidence="4" id="KW-0175">Coiled coil</keyword>
<dbReference type="OrthoDB" id="428159at2759"/>
<feature type="domain" description="Vacuolar protein sorting-associated protein 13 VPS13 adaptor binding" evidence="7">
    <location>
        <begin position="2751"/>
        <end position="2905"/>
    </location>
</feature>
<evidence type="ECO:0000256" key="5">
    <source>
        <dbReference type="SAM" id="MobiDB-lite"/>
    </source>
</evidence>
<accession>D0MX01</accession>
<keyword evidence="3" id="KW-0445">Lipid transport</keyword>
<dbReference type="PANTHER" id="PTHR16166">
    <property type="entry name" value="VACUOLAR PROTEIN SORTING-ASSOCIATED PROTEIN VPS13"/>
    <property type="match status" value="1"/>
</dbReference>
<reference evidence="10" key="1">
    <citation type="journal article" date="2009" name="Nature">
        <title>Genome sequence and analysis of the Irish potato famine pathogen Phytophthora infestans.</title>
        <authorList>
            <consortium name="The Broad Institute Genome Sequencing Platform"/>
            <person name="Haas B.J."/>
            <person name="Kamoun S."/>
            <person name="Zody M.C."/>
            <person name="Jiang R.H."/>
            <person name="Handsaker R.E."/>
            <person name="Cano L.M."/>
            <person name="Grabherr M."/>
            <person name="Kodira C.D."/>
            <person name="Raffaele S."/>
            <person name="Torto-Alalibo T."/>
            <person name="Bozkurt T.O."/>
            <person name="Ah-Fong A.M."/>
            <person name="Alvarado L."/>
            <person name="Anderson V.L."/>
            <person name="Armstrong M.R."/>
            <person name="Avrova A."/>
            <person name="Baxter L."/>
            <person name="Beynon J."/>
            <person name="Boevink P.C."/>
            <person name="Bollmann S.R."/>
            <person name="Bos J.I."/>
            <person name="Bulone V."/>
            <person name="Cai G."/>
            <person name="Cakir C."/>
            <person name="Carrington J.C."/>
            <person name="Chawner M."/>
            <person name="Conti L."/>
            <person name="Costanzo S."/>
            <person name="Ewan R."/>
            <person name="Fahlgren N."/>
            <person name="Fischbach M.A."/>
            <person name="Fugelstad J."/>
            <person name="Gilroy E.M."/>
            <person name="Gnerre S."/>
            <person name="Green P.J."/>
            <person name="Grenville-Briggs L.J."/>
            <person name="Griffith J."/>
            <person name="Grunwald N.J."/>
            <person name="Horn K."/>
            <person name="Horner N.R."/>
            <person name="Hu C.H."/>
            <person name="Huitema E."/>
            <person name="Jeong D.H."/>
            <person name="Jones A.M."/>
            <person name="Jones J.D."/>
            <person name="Jones R.W."/>
            <person name="Karlsson E.K."/>
            <person name="Kunjeti S.G."/>
            <person name="Lamour K."/>
            <person name="Liu Z."/>
            <person name="Ma L."/>
            <person name="Maclean D."/>
            <person name="Chibucos M.C."/>
            <person name="McDonald H."/>
            <person name="McWalters J."/>
            <person name="Meijer H.J."/>
            <person name="Morgan W."/>
            <person name="Morris P.F."/>
            <person name="Munro C.A."/>
            <person name="O'Neill K."/>
            <person name="Ospina-Giraldo M."/>
            <person name="Pinzon A."/>
            <person name="Pritchard L."/>
            <person name="Ramsahoye B."/>
            <person name="Ren Q."/>
            <person name="Restrepo S."/>
            <person name="Roy S."/>
            <person name="Sadanandom A."/>
            <person name="Savidor A."/>
            <person name="Schornack S."/>
            <person name="Schwartz D.C."/>
            <person name="Schumann U.D."/>
            <person name="Schwessinger B."/>
            <person name="Seyer L."/>
            <person name="Sharpe T."/>
            <person name="Silvar C."/>
            <person name="Song J."/>
            <person name="Studholme D.J."/>
            <person name="Sykes S."/>
            <person name="Thines M."/>
            <person name="van de Vondervoort P.J."/>
            <person name="Phuntumart V."/>
            <person name="Wawra S."/>
            <person name="Weide R."/>
            <person name="Win J."/>
            <person name="Young C."/>
            <person name="Zhou S."/>
            <person name="Fry W."/>
            <person name="Meyers B.C."/>
            <person name="van West P."/>
            <person name="Ristaino J."/>
            <person name="Govers F."/>
            <person name="Birch P.R."/>
            <person name="Whisson S.C."/>
            <person name="Judelson H.S."/>
            <person name="Nusbaum C."/>
        </authorList>
    </citation>
    <scope>NUCLEOTIDE SEQUENCE [LARGE SCALE GENOMIC DNA]</scope>
    <source>
        <strain evidence="10">T30-4</strain>
    </source>
</reference>
<dbReference type="eggNOG" id="KOG1796">
    <property type="taxonomic scope" value="Eukaryota"/>
</dbReference>
<sequence>MFETLVTGLLTSALGNYIDPKCFSSDKINVAVWSGYVVLTELEVKPDAVADLPAIKLVRGLVGSIELKIPWNRLQSDSVVATVDDVYLLLRTEEDIDAVMRQMDEFTLKKKVLEELYAQAKQQEQTADGSDTDRSEDGFAARLVNKIIDNLELHIRRIHIRVEDHSSGEHPFALGLTIESVHVQSTNSNWQPSYVDSSKSNEPRIFKIVELNHLSVYCDPDCELQRDHKIDFETCSAEAFSSAFSRSIPKRFDDRHYHHMQLYPAPQQHHFILKPIDASARLIVNRDVFDANVPKFEVDVNVSEVAFRLEESQYCDMLYLASALQIPDHYTKYQRYRKFRPQAAVFDEPVEWWKYAITSVMEDRKMKKQQWAWGFMKDRREDRKHYVSLWQQKSRHLLELADVDYLSSFEIDSGLEKIERRRSVGDLLFFRYLADLEVRKFQALSATAVRRRLPTPPTHKPQGFSDTDSVDTEFTESSVPAEVRYRSWGAWMFGWTSKLATPSADGDSGQTPQRIIPEVELRELFKILEEPSRRSKKRMHKHRDLGGQDDAFESESQMELSELYRITVTLQRGSLTLASDPETNTTLLRDDPSYGRKYAPTDFLLGTFSQLQVAAVAKDETVVVDVSLQSIEAFDESAESSAFSRLLSRKQIIHSTGDGDDVNVSKLSGVVFLMSIEINPPNSSADASLFIHMEPLEIVLSPTARCWGRLTKFMDTPAGLELWEELEVASFNDIVNFKTRTEAKLDYVMENRIALAVDLRIQAPVIIIPESDTDFNCARLVVDLGRINFRTDRLGQMDSERVNMSSTGGPPSSRSGSGSLTLHSPSQFRGVNSNTSFVQQLYDEAERGEGAIRWKEEFYDKFSLSVANIHVLLIPHGKTSRAQDSDAGSSGINYPSASLPPYLANIYDEEQEYELVERFNINVTVRMSILPLDATLTRFYVHADLPALTFNLSLEKYFQLVTLTDRFSLANAELPKKSQKFSDGGLYSLDEVYGNAHAGMLNPDDRYEAMRSGSYLSTSALKQFVLNDTESSPPSVTGASPGDARDSDENSSVESDDTWFSITSGNLDQNAFAISSVSSRSERRSRKRPRPDMPGGTTKLLDRRLMVCSFTIPLISVELKKPRSSAVSSYASYRYDTSDFDDDPTDNGSILVKLQGFRIRVGQKTLSTQLNMSLMSLEVEDFIDATGRSTQYLLFSCPTIAAPFSIKAPLRRGGKFPGYSTQRRRPTRQRERVISFRPGGTKGSDGSRSRAPETLLELGFSSVNDQKSGKEVLRDVDVQLGSVQFNFDQSYVCSLLDLFEESSSQLALLTPTIKQEYPMSVNLTESVRADLELARKNLFEQRPNDRESPTLDGGRNRAPVALKLGVRLHSVSVCFSDRGESVASVAVLDSRVQVGTGEASQINVSCLIGDVKVFDLSSKKLQDDDFGISGAAMRGFETSSSDYIEIFGLDTSAVFSTDETSPLLSGDHHDKSSLCLSVQPVRLLAQPEFVESLANYVVDGPLRTRFQPKHADLGEEREHKRTVSLGSEFQLAPRFSPVSDQPPGSVTPFFDAVDASNREARQFNFEANHCNDSAEGNGVAFILAGILDNYDLDIKLFHPHIVLPSTHIQVSLQSQPYRGIVLDFGTIAITLRREVSEALRGAPERAPYQATVAVNSLQITSLADQTAILDRSGFQVRCNVPALALEKNLDDGEHRSAAGGIAVDVNVYPVCINVSETNVQLTLEVFYEAIIPVFDTVQGVLHQIESSEAAVLESAAVDSAKWGQLTVDFFLEEFKVALISYSEAPHQFETWMKSVLDIPDEISSRESSGGASSATLGRAYPQHFMGRRGSFPNEIPCCVIGELALVAFGANVTLSLKDTPLDNSEAQVQCEFSLQEAVIRDKIADSKEFLTHLFGPVPGDSLERTDSRTSIASDNSSFSFLPRDEVFPALLHPSASQLSRLDVSSSQLSGRLLSKQCDAGESGSAVTMNSLELSVSSARFVLLPRTMLRLEHFVLDVFLAANKKWSELELQRDEAMANNPRVGNAAFGDAEPEDNRGQETRFSVPPLRPRTDSITESLKDDLNAVRSAFMSPLQRMLSSTSAKDGRPPESFTSRVIAEETGCATSRLVIPQWKVDARFSNLQLWLVSTDRKTDVAGCVLSSAFVAKFDSALEGGELSSSSETCDLVAASVRLNKVEVLVGSPAASDADQLKPTHHTGTLVESFEVDVQFALHQCFRPTLEEAIDPESNDENAGSKNLPELFLRDVPSEWHQWILSEPTVRIDQISSHIAYRDLPLLLKIAASLTSMLGAEKKIRNTFIARLKAASDDLDWPDLPDATGDYSEYAHYFGIQFRLINNIVDQASPVVELNSKDIEFLLRVESNSMTEVIACCKAEAKYQNLRLVTMEPLVEPWSVKMALSQQQLRIRSLDDKELLTQSPWKLDISSDVFLQLNLTDALIANLVAADRAWRWVVNAGGDSREMTEYSTYWIRNNTGMPLRYWGASCNEHFIAPGQEEPLRFNKLEPDNETREGSRKRRKGARRNPHVSERQLFIAVEEEYPSDSLSNISRKWQSEAPIPVDQVDSRMYALVDFEADFTATRMRKCECVIDVLVERGCKYFVVRSTLNLENQTSSDLEVEFVPPQRRSLRGGVTSQGITLPIWKKVVKASSVVPVPVHIVSSGEGYVMVRPPEVKATDGGEGSGLLPKAYAKERVQLPLFDRGSSSANETMTQMETDESGQAQCTIKFRRLYSDRPVRPFMMNVCLSNVSSALYHRTLSFHPPLIVHNLTAGPLDFCLATPNDWSPAVEAVTLTNAAMNAGWETREQRLRERGTINVADSLIWHVSSEETPLELSVRMKGFDWSEPLELVEDLGDVVRIKMKDLVSDAHLYITAEIRMSRGHCRELFLYVPYWIVNLTGLKLEYEYEEERMGREHSTALLAGQKRLDRDEILLKENQRAKATRRDRNPHLLGPNKRRHPRLLPSVPPVKGLLDLLPKTIEYDPRSLGQLEVLQTCHSDYTMDRGCVRLRVSNERDAAALDARKESGQRKWSDPFVLDQAGTIGEIQADDFGANKRFSIGYSITPAKGVYSRTKVIMLTPRFMLINTMGSAVEVCHSSSKMMTPSVIDMANASGSMPNSRVMSPVNPVVQLEAGAFADFHWTLRFAKTRTIRCRFAEYGWSWSGAVPLVESGEYAVRMRHESTRESKLVRVTLKLDSSCICVYFREERTSAPPYRVENYSLETLRTHQHRVRRSEILLPHHSLDYAWDEPTEERLLVVDMLPSAAGDNSRPLRIGSFDLDKIQRYSDALGGTLGIEISTDGPTRVLRFTDTRLRGEKAAPANTQVSNDQSAKTEATESSALQLLQRFVTAPTIQAALRLQGVGLSIVDSVPKELVYMSVSGIALEVLVSEVERNNNGASIAGSAASLSRLERETQPRILACCLEVNDVQVDNQLQVTPYPVLLRFSNPSGRSRIVNGQTVNIPVLQVGLVKHDEYAGIEFIRHFSVSVLPVHIRVDGALLYQILPLLVHAKIYGSSGNADAAAKKRAVVLMNGVSSNDQTTRAAHSHLLLNDFNSSLEIPVKVLEVAQKDGTTSAGPTSGPTTPTMKMITRRNSAQQQQQLISPRHNHHTALAAEIQRYTAVKYGTLGALAAKEEQTKLYFEEFHIDPIRATVSFSFGDSAGAIVDGHSSSLSHAAALTDSSSSRESSVITVGPLRLILNAIGTSLTKIANAPFQLKALHIHNSFVQPDALATRLASHYQSEALRQAYVILGSVDVLGNPMIAWKNLRSGFQDFISEPAHGLSQRSPQAFAFGVGRGSLSLVRASVYTFLDFNTRILTAFSLGLSEACLKLDDYTGYPATRHIFQGLVQGVSGVVVAPIHSFEVNGARGVFPGLMAGAFGLVLKPLLGFSLATATTAATLRDAIDPNTKALLVRVRPPRHIDLRTKRLKVYSYVESLGEEIVGKIRGGRYRADGYLGHVDLKATHQCFLVTRKRILFLNVKGTASAQTTKYEVEWELLAEEVVMVDCSRTPDEQIVTIYYMEDEFRTASGAGRSASAANGSNAMTTSRRRTTGTPRGMFLQKHEVALPDTKVLFVRAMLQQQERSLLTKMNCNTRDGSPHHAPAVARTSSIELNTPWQPQHSYMPLEYPIFRLPPSLHHTRSFANLAQMSPSHNQ</sequence>
<organism evidence="9 10">
    <name type="scientific">Phytophthora infestans (strain T30-4)</name>
    <name type="common">Potato late blight agent</name>
    <dbReference type="NCBI Taxonomy" id="403677"/>
    <lineage>
        <taxon>Eukaryota</taxon>
        <taxon>Sar</taxon>
        <taxon>Stramenopiles</taxon>
        <taxon>Oomycota</taxon>
        <taxon>Peronosporomycetes</taxon>
        <taxon>Peronosporales</taxon>
        <taxon>Peronosporaceae</taxon>
        <taxon>Phytophthora</taxon>
    </lineage>
</organism>
<proteinExistence type="inferred from homology"/>
<dbReference type="GO" id="GO:0045053">
    <property type="term" value="P:protein retention in Golgi apparatus"/>
    <property type="evidence" value="ECO:0007669"/>
    <property type="project" value="TreeGrafter"/>
</dbReference>
<dbReference type="Pfam" id="PF25037">
    <property type="entry name" value="VPS13_C"/>
    <property type="match status" value="1"/>
</dbReference>
<dbReference type="InParanoid" id="D0MX01"/>
<evidence type="ECO:0000313" key="10">
    <source>
        <dbReference type="Proteomes" id="UP000006643"/>
    </source>
</evidence>
<feature type="region of interest" description="Disordered" evidence="5">
    <location>
        <begin position="2498"/>
        <end position="2523"/>
    </location>
</feature>
<dbReference type="VEuPathDB" id="FungiDB:PITG_02696"/>
<gene>
    <name evidence="9" type="ORF">PITG_02696</name>
</gene>
<dbReference type="InterPro" id="IPR026847">
    <property type="entry name" value="VPS13"/>
</dbReference>
<evidence type="ECO:0000259" key="7">
    <source>
        <dbReference type="Pfam" id="PF25036"/>
    </source>
</evidence>